<evidence type="ECO:0000313" key="2">
    <source>
        <dbReference type="EMBL" id="QKQ24422.1"/>
    </source>
</evidence>
<dbReference type="Pfam" id="PF01832">
    <property type="entry name" value="Glucosaminidase"/>
    <property type="match status" value="1"/>
</dbReference>
<dbReference type="InterPro" id="IPR053195">
    <property type="entry name" value="Bax-like"/>
</dbReference>
<protein>
    <submittedName>
        <fullName evidence="2">Glucosaminidase domain-containing protein</fullName>
    </submittedName>
</protein>
<dbReference type="EMBL" id="CP054490">
    <property type="protein sequence ID" value="QKQ24422.1"/>
    <property type="molecule type" value="Genomic_DNA"/>
</dbReference>
<accession>A0A6N0HPW3</accession>
<dbReference type="AlphaFoldDB" id="A0A6N0HPW3"/>
<dbReference type="GO" id="GO:0004040">
    <property type="term" value="F:amidase activity"/>
    <property type="evidence" value="ECO:0007669"/>
    <property type="project" value="InterPro"/>
</dbReference>
<evidence type="ECO:0000313" key="3">
    <source>
        <dbReference type="Proteomes" id="UP000509429"/>
    </source>
</evidence>
<dbReference type="Proteomes" id="UP000509429">
    <property type="component" value="Chromosome"/>
</dbReference>
<proteinExistence type="predicted"/>
<dbReference type="InterPro" id="IPR002901">
    <property type="entry name" value="MGlyc_endo_b_GlcNAc-like_dom"/>
</dbReference>
<organism evidence="2 3">
    <name type="scientific">Candidatus Ruthia endofausta</name>
    <dbReference type="NCBI Taxonomy" id="2738852"/>
    <lineage>
        <taxon>Bacteria</taxon>
        <taxon>Pseudomonadati</taxon>
        <taxon>Pseudomonadota</taxon>
        <taxon>Gammaproteobacteria</taxon>
        <taxon>Candidatus Pseudothioglobaceae</taxon>
        <taxon>Candidatus Ruthturnera</taxon>
    </lineage>
</organism>
<reference evidence="2 3" key="1">
    <citation type="submission" date="2020-05" db="EMBL/GenBank/DDBJ databases">
        <title>Horizontal transmission and recombination maintain forever young bacterial symbiont genomes.</title>
        <authorList>
            <person name="Russell S.L."/>
            <person name="Pepper-Tunick E."/>
            <person name="Svedberg J."/>
            <person name="Byrne A."/>
            <person name="Ruelas Castillo J."/>
            <person name="Vollmers C."/>
            <person name="Beinart R.A."/>
            <person name="Corbett-Detig R."/>
        </authorList>
    </citation>
    <scope>NUCLEOTIDE SEQUENCE [LARGE SCALE GENOMIC DNA]</scope>
    <source>
        <strain evidence="2">JDF_Ridge</strain>
    </source>
</reference>
<keyword evidence="3" id="KW-1185">Reference proteome</keyword>
<evidence type="ECO:0000259" key="1">
    <source>
        <dbReference type="Pfam" id="PF01832"/>
    </source>
</evidence>
<dbReference type="PANTHER" id="PTHR40572">
    <property type="entry name" value="PROTEIN BAX"/>
    <property type="match status" value="1"/>
</dbReference>
<sequence length="37" mass="4321">MNVIDIIPSSMILAQTAIESNWGRSRFSKHWHNYFGI</sequence>
<name>A0A6N0HPW3_9GAMM</name>
<dbReference type="PANTHER" id="PTHR40572:SF1">
    <property type="entry name" value="PROTEIN BAX"/>
    <property type="match status" value="1"/>
</dbReference>
<dbReference type="Gene3D" id="1.10.530.10">
    <property type="match status" value="1"/>
</dbReference>
<feature type="domain" description="Mannosyl-glycoprotein endo-beta-N-acetylglucosamidase-like" evidence="1">
    <location>
        <begin position="6"/>
        <end position="37"/>
    </location>
</feature>
<gene>
    <name evidence="2" type="ORF">HUE58_04685</name>
</gene>
<dbReference type="KEGG" id="reo:HUE58_04685"/>